<evidence type="ECO:0000313" key="1">
    <source>
        <dbReference type="EMBL" id="MDZ7283833.1"/>
    </source>
</evidence>
<dbReference type="RefSeq" id="WP_322540278.1">
    <property type="nucleotide sequence ID" value="NZ_JAOBTW010000025.1"/>
</dbReference>
<dbReference type="EMBL" id="JAOBTW010000025">
    <property type="protein sequence ID" value="MDZ7283833.1"/>
    <property type="molecule type" value="Genomic_DNA"/>
</dbReference>
<sequence length="81" mass="9131">MALSELQDWIMRELAANRGMIEGMPSRPGVSFADMEAAIDRLRDLRFLEVVGPPNQNSDLGKDVDELRLLSGGISYVRRQR</sequence>
<dbReference type="Proteomes" id="UP001292182">
    <property type="component" value="Unassembled WGS sequence"/>
</dbReference>
<reference evidence="2" key="1">
    <citation type="submission" date="2023-07" db="EMBL/GenBank/DDBJ databases">
        <title>Whole genome sequence analysis of rice epiphytic Sphingomonas sanguinis OsEp_Plm_15B2.</title>
        <authorList>
            <person name="Sahu K.P."/>
            <person name="Asharani P."/>
            <person name="Reddy B."/>
            <person name="Kumar A."/>
        </authorList>
    </citation>
    <scope>NUCLEOTIDE SEQUENCE [LARGE SCALE GENOMIC DNA]</scope>
    <source>
        <strain evidence="2">OsEp_Plm_15B2</strain>
    </source>
</reference>
<gene>
    <name evidence="1" type="ORF">N4G62_17530</name>
</gene>
<accession>A0ABU5LV74</accession>
<comment type="caution">
    <text evidence="1">The sequence shown here is derived from an EMBL/GenBank/DDBJ whole genome shotgun (WGS) entry which is preliminary data.</text>
</comment>
<evidence type="ECO:0000313" key="2">
    <source>
        <dbReference type="Proteomes" id="UP001292182"/>
    </source>
</evidence>
<proteinExistence type="predicted"/>
<keyword evidence="2" id="KW-1185">Reference proteome</keyword>
<protein>
    <submittedName>
        <fullName evidence="1">Uncharacterized protein</fullName>
    </submittedName>
</protein>
<organism evidence="1 2">
    <name type="scientific">Sphingomonas sanguinis</name>
    <dbReference type="NCBI Taxonomy" id="33051"/>
    <lineage>
        <taxon>Bacteria</taxon>
        <taxon>Pseudomonadati</taxon>
        <taxon>Pseudomonadota</taxon>
        <taxon>Alphaproteobacteria</taxon>
        <taxon>Sphingomonadales</taxon>
        <taxon>Sphingomonadaceae</taxon>
        <taxon>Sphingomonas</taxon>
    </lineage>
</organism>
<name>A0ABU5LV74_9SPHN</name>